<feature type="transmembrane region" description="Helical" evidence="7">
    <location>
        <begin position="156"/>
        <end position="176"/>
    </location>
</feature>
<evidence type="ECO:0000256" key="5">
    <source>
        <dbReference type="ARBA" id="ARBA00022989"/>
    </source>
</evidence>
<dbReference type="Proteomes" id="UP001500804">
    <property type="component" value="Unassembled WGS sequence"/>
</dbReference>
<evidence type="ECO:0000256" key="7">
    <source>
        <dbReference type="RuleBase" id="RU363032"/>
    </source>
</evidence>
<dbReference type="RefSeq" id="WP_345610247.1">
    <property type="nucleotide sequence ID" value="NZ_BAABJO010000031.1"/>
</dbReference>
<protein>
    <submittedName>
        <fullName evidence="9">ABC transporter permease</fullName>
    </submittedName>
</protein>
<dbReference type="SUPFAM" id="SSF161098">
    <property type="entry name" value="MetI-like"/>
    <property type="match status" value="1"/>
</dbReference>
<feature type="transmembrane region" description="Helical" evidence="7">
    <location>
        <begin position="96"/>
        <end position="122"/>
    </location>
</feature>
<comment type="subcellular location">
    <subcellularLocation>
        <location evidence="1 7">Cell membrane</location>
        <topology evidence="1 7">Multi-pass membrane protein</topology>
    </subcellularLocation>
</comment>
<dbReference type="Pfam" id="PF00528">
    <property type="entry name" value="BPD_transp_1"/>
    <property type="match status" value="1"/>
</dbReference>
<evidence type="ECO:0000256" key="3">
    <source>
        <dbReference type="ARBA" id="ARBA00022475"/>
    </source>
</evidence>
<dbReference type="Gene3D" id="1.10.3720.10">
    <property type="entry name" value="MetI-like"/>
    <property type="match status" value="1"/>
</dbReference>
<keyword evidence="5 7" id="KW-1133">Transmembrane helix</keyword>
<evidence type="ECO:0000259" key="8">
    <source>
        <dbReference type="PROSITE" id="PS50928"/>
    </source>
</evidence>
<evidence type="ECO:0000256" key="2">
    <source>
        <dbReference type="ARBA" id="ARBA00022448"/>
    </source>
</evidence>
<feature type="domain" description="ABC transmembrane type-1" evidence="8">
    <location>
        <begin position="94"/>
        <end position="285"/>
    </location>
</feature>
<evidence type="ECO:0000256" key="1">
    <source>
        <dbReference type="ARBA" id="ARBA00004651"/>
    </source>
</evidence>
<proteinExistence type="inferred from homology"/>
<accession>A0ABP9NW60</accession>
<keyword evidence="2 7" id="KW-0813">Transport</keyword>
<keyword evidence="10" id="KW-1185">Reference proteome</keyword>
<dbReference type="InterPro" id="IPR000515">
    <property type="entry name" value="MetI-like"/>
</dbReference>
<feature type="transmembrane region" description="Helical" evidence="7">
    <location>
        <begin position="129"/>
        <end position="150"/>
    </location>
</feature>
<reference evidence="10" key="1">
    <citation type="journal article" date="2019" name="Int. J. Syst. Evol. Microbiol.">
        <title>The Global Catalogue of Microorganisms (GCM) 10K type strain sequencing project: providing services to taxonomists for standard genome sequencing and annotation.</title>
        <authorList>
            <consortium name="The Broad Institute Genomics Platform"/>
            <consortium name="The Broad Institute Genome Sequencing Center for Infectious Disease"/>
            <person name="Wu L."/>
            <person name="Ma J."/>
        </authorList>
    </citation>
    <scope>NUCLEOTIDE SEQUENCE [LARGE SCALE GENOMIC DNA]</scope>
    <source>
        <strain evidence="10">JCM 18302</strain>
    </source>
</reference>
<evidence type="ECO:0000313" key="10">
    <source>
        <dbReference type="Proteomes" id="UP001500804"/>
    </source>
</evidence>
<keyword evidence="4 7" id="KW-0812">Transmembrane</keyword>
<dbReference type="PROSITE" id="PS50928">
    <property type="entry name" value="ABC_TM1"/>
    <property type="match status" value="1"/>
</dbReference>
<dbReference type="CDD" id="cd06261">
    <property type="entry name" value="TM_PBP2"/>
    <property type="match status" value="1"/>
</dbReference>
<comment type="caution">
    <text evidence="9">The sequence shown here is derived from an EMBL/GenBank/DDBJ whole genome shotgun (WGS) entry which is preliminary data.</text>
</comment>
<dbReference type="PANTHER" id="PTHR43386:SF1">
    <property type="entry name" value="D,D-DIPEPTIDE TRANSPORT SYSTEM PERMEASE PROTEIN DDPC-RELATED"/>
    <property type="match status" value="1"/>
</dbReference>
<dbReference type="InterPro" id="IPR050366">
    <property type="entry name" value="BP-dependent_transpt_permease"/>
</dbReference>
<gene>
    <name evidence="9" type="ORF">GCM10023320_64010</name>
</gene>
<organism evidence="9 10">
    <name type="scientific">Pseudonocardia adelaidensis</name>
    <dbReference type="NCBI Taxonomy" id="648754"/>
    <lineage>
        <taxon>Bacteria</taxon>
        <taxon>Bacillati</taxon>
        <taxon>Actinomycetota</taxon>
        <taxon>Actinomycetes</taxon>
        <taxon>Pseudonocardiales</taxon>
        <taxon>Pseudonocardiaceae</taxon>
        <taxon>Pseudonocardia</taxon>
    </lineage>
</organism>
<comment type="similarity">
    <text evidence="7">Belongs to the binding-protein-dependent transport system permease family.</text>
</comment>
<sequence>MTAAVVRRRRRAAAARAARAYLAQPPGVAGAVLLLVVLLLALAAPLVVPPDQLSVVAATGGVLDPPSLEPSSTAFPLGTDENGLSVLALTLTGTRISLLVGVAATVLSVVIGTVVGMAAAHFGGWLSAVLLRLTDFFLVLPSLVLAIVLSTVLERGVLTIIVAIGVTAWPSTARLVRAQTLTIEARPFIERAQVLGGGHLHVLGRHVLPAVLPLVLASTTLAVGSAIVAESTLAFLGLGDPTTVSWGGMLKSALDSGAITAGAWWYVLPPGLAIVLVVLGFTLVGRALEVVANPALAARR</sequence>
<dbReference type="EMBL" id="BAABJO010000031">
    <property type="protein sequence ID" value="GAA5135081.1"/>
    <property type="molecule type" value="Genomic_DNA"/>
</dbReference>
<dbReference type="PANTHER" id="PTHR43386">
    <property type="entry name" value="OLIGOPEPTIDE TRANSPORT SYSTEM PERMEASE PROTEIN APPC"/>
    <property type="match status" value="1"/>
</dbReference>
<name>A0ABP9NW60_9PSEU</name>
<keyword evidence="6 7" id="KW-0472">Membrane</keyword>
<feature type="transmembrane region" description="Helical" evidence="7">
    <location>
        <begin position="263"/>
        <end position="284"/>
    </location>
</feature>
<dbReference type="InterPro" id="IPR035906">
    <property type="entry name" value="MetI-like_sf"/>
</dbReference>
<keyword evidence="3" id="KW-1003">Cell membrane</keyword>
<feature type="transmembrane region" description="Helical" evidence="7">
    <location>
        <begin position="207"/>
        <end position="229"/>
    </location>
</feature>
<evidence type="ECO:0000313" key="9">
    <source>
        <dbReference type="EMBL" id="GAA5135081.1"/>
    </source>
</evidence>
<evidence type="ECO:0000256" key="6">
    <source>
        <dbReference type="ARBA" id="ARBA00023136"/>
    </source>
</evidence>
<evidence type="ECO:0000256" key="4">
    <source>
        <dbReference type="ARBA" id="ARBA00022692"/>
    </source>
</evidence>